<feature type="compositionally biased region" description="Basic and acidic residues" evidence="1">
    <location>
        <begin position="536"/>
        <end position="580"/>
    </location>
</feature>
<dbReference type="PANTHER" id="PTHR34837:SF1">
    <property type="entry name" value="LOW PROTEIN: ZINC FINGER CCCH DOMAIN PROTEIN"/>
    <property type="match status" value="1"/>
</dbReference>
<feature type="compositionally biased region" description="Basic and acidic residues" evidence="1">
    <location>
        <begin position="735"/>
        <end position="754"/>
    </location>
</feature>
<protein>
    <recommendedName>
        <fullName evidence="4">Zinc finger CCCH domain-containing protein 13-like</fullName>
    </recommendedName>
</protein>
<evidence type="ECO:0000256" key="1">
    <source>
        <dbReference type="SAM" id="MobiDB-lite"/>
    </source>
</evidence>
<feature type="compositionally biased region" description="Basic and acidic residues" evidence="1">
    <location>
        <begin position="670"/>
        <end position="695"/>
    </location>
</feature>
<sequence>MPRSSRHKSHKQSKHSSKDYSDSEEDVKMKEKSSKDETLVRVKWDSTSGEKRKISSQVREREDLIVHGNGEVSDKYVSSKRRKEKADVGVDRWNGDGEKREDSNRKVEKEMSKAESLRSDSKPKDSSNKSESLRIDSKNKSKRYVSGSADEKKEERLTSMVVDKDEGKSKGESKRKSERDSSGRKEAKNPKDKDRRSEKEKNGGQESKNGGDEAKLEDMAVGKKQATQLRDLSEERQGKHAREITERTVHHELPNSESERQSEKMMHRRKENSTEREKHCSDSKEGGERRLSSRGDCVKDLIYKDDRPKDARHADKNQEEGWRDTSQRNEKYREEADKDNKHWDDKYRDDGEKVARRRDERHREDINGDDGHMDKIHREDGEKDSRRKDDKYRGGTERNGRRRDDKYHEDGDRDIRVKDDQYCEDGDKDIRGVDERYYEDSDRTGRHRDNSYREDGERENRHKDEKYREDIARDVRHKDRKPDYDLPREKRLSDTKCRDEHISRDLSADKSDPKRSRDDAYASDHHSRKLSAYDDSPTRDDRTARSRDDQGRRRTNEKEDYSDFRSRSTKNQRSDAERKSSTNARIDSVTDRGRSISRNADIEHTSSQSRRRSSPTLSSRSSRDHYRAPKQDDSKYRDYNYEERVRHNISSTRDYGGPMGGCDKISTSRSLEKLGQKEDGHLGELSAERHLKPDIRSSPLELVDKSPSSTERRQFTRSDLRRSIDVDESTQKSGGSRDVKDYSGKEGRGNRELAIDALPGDDFSQAADADTLSISSPFTKNNHFSSSSRSLPPPPFRTGVESPSFLGLSEADSRGQASSRNRRHGDANMGRFQGNAWRGVPSWPSPMGNGFLPFPHAPPPVGFHSVMQPFPAPPMFGIRPSMELNHPSPYHMSDADRFSGPGRPMGWHNQVDDSRPSFNSWDASNAVFGDESHMYGRPEWDQSRNLPGDRGWETSGDLWKGPNRTVSLEMSFSERENKSTPSADVGLDGQSIQPPQSEQPRADQQAESTYISQSTKSIEKNDVEAPLISLEETSDVKMSREDDVCLSHVYLSKLDISADLAEPELFDQCTGSTDLDQIMSSNVDDSAILYMEETLEAKVASHKILTYSLVASADDSVFQKAMSLYKRQKGNFRAEDEEQLSVLSELIPKSDQDDVEDYKTENLCPVGSMQVVEDALPNLDIEVDPQSSLQKMEVYVETKIDTTAKSEAIDHVNMGVNLVLDQGLQEKPLPAERIEESDATTLLPDVRDLSAESAANINQEMMLPDSEVKLIDSKCVPLLNSDVSTEVEAVMPESFVSGSVNISRIHHSPESTH</sequence>
<feature type="compositionally biased region" description="Basic residues" evidence="1">
    <location>
        <begin position="1"/>
        <end position="15"/>
    </location>
</feature>
<dbReference type="Proteomes" id="UP001634393">
    <property type="component" value="Unassembled WGS sequence"/>
</dbReference>
<feature type="compositionally biased region" description="Basic and acidic residues" evidence="1">
    <location>
        <begin position="588"/>
        <end position="604"/>
    </location>
</feature>
<comment type="caution">
    <text evidence="2">The sequence shown here is derived from an EMBL/GenBank/DDBJ whole genome shotgun (WGS) entry which is preliminary data.</text>
</comment>
<feature type="compositionally biased region" description="Basic and acidic residues" evidence="1">
    <location>
        <begin position="231"/>
        <end position="421"/>
    </location>
</feature>
<feature type="region of interest" description="Disordered" evidence="1">
    <location>
        <begin position="934"/>
        <end position="1018"/>
    </location>
</feature>
<feature type="compositionally biased region" description="Polar residues" evidence="1">
    <location>
        <begin position="990"/>
        <end position="999"/>
    </location>
</feature>
<proteinExistence type="predicted"/>
<feature type="region of interest" description="Disordered" evidence="1">
    <location>
        <begin position="1"/>
        <end position="830"/>
    </location>
</feature>
<keyword evidence="3" id="KW-1185">Reference proteome</keyword>
<evidence type="ECO:0000313" key="2">
    <source>
        <dbReference type="EMBL" id="KAL3844476.1"/>
    </source>
</evidence>
<feature type="compositionally biased region" description="Basic and acidic residues" evidence="1">
    <location>
        <begin position="621"/>
        <end position="646"/>
    </location>
</feature>
<accession>A0ABD3U4X1</accession>
<evidence type="ECO:0008006" key="4">
    <source>
        <dbReference type="Google" id="ProtNLM"/>
    </source>
</evidence>
<feature type="compositionally biased region" description="Basic and acidic residues" evidence="1">
    <location>
        <begin position="84"/>
        <end position="139"/>
    </location>
</feature>
<name>A0ABD3U4X1_9LAMI</name>
<evidence type="ECO:0000313" key="3">
    <source>
        <dbReference type="Proteomes" id="UP001634393"/>
    </source>
</evidence>
<feature type="compositionally biased region" description="Basic and acidic residues" evidence="1">
    <location>
        <begin position="710"/>
        <end position="725"/>
    </location>
</feature>
<gene>
    <name evidence="2" type="ORF">ACJIZ3_001879</name>
</gene>
<feature type="compositionally biased region" description="Polar residues" evidence="1">
    <location>
        <begin position="1005"/>
        <end position="1016"/>
    </location>
</feature>
<organism evidence="2 3">
    <name type="scientific">Penstemon smallii</name>
    <dbReference type="NCBI Taxonomy" id="265156"/>
    <lineage>
        <taxon>Eukaryota</taxon>
        <taxon>Viridiplantae</taxon>
        <taxon>Streptophyta</taxon>
        <taxon>Embryophyta</taxon>
        <taxon>Tracheophyta</taxon>
        <taxon>Spermatophyta</taxon>
        <taxon>Magnoliopsida</taxon>
        <taxon>eudicotyledons</taxon>
        <taxon>Gunneridae</taxon>
        <taxon>Pentapetalae</taxon>
        <taxon>asterids</taxon>
        <taxon>lamiids</taxon>
        <taxon>Lamiales</taxon>
        <taxon>Plantaginaceae</taxon>
        <taxon>Cheloneae</taxon>
        <taxon>Penstemon</taxon>
    </lineage>
</organism>
<reference evidence="2 3" key="1">
    <citation type="submission" date="2024-12" db="EMBL/GenBank/DDBJ databases">
        <title>The unique morphological basis and parallel evolutionary history of personate flowers in Penstemon.</title>
        <authorList>
            <person name="Depatie T.H."/>
            <person name="Wessinger C.A."/>
        </authorList>
    </citation>
    <scope>NUCLEOTIDE SEQUENCE [LARGE SCALE GENOMIC DNA]</scope>
    <source>
        <strain evidence="2">WTNN_2</strain>
        <tissue evidence="2">Leaf</tissue>
    </source>
</reference>
<feature type="compositionally biased region" description="Basic and acidic residues" evidence="1">
    <location>
        <begin position="149"/>
        <end position="221"/>
    </location>
</feature>
<feature type="compositionally biased region" description="Basic and acidic residues" evidence="1">
    <location>
        <begin position="16"/>
        <end position="65"/>
    </location>
</feature>
<dbReference type="PANTHER" id="PTHR34837">
    <property type="entry name" value="OS05G0595500 PROTEIN"/>
    <property type="match status" value="1"/>
</dbReference>
<dbReference type="EMBL" id="JBJXBP010000002">
    <property type="protein sequence ID" value="KAL3844476.1"/>
    <property type="molecule type" value="Genomic_DNA"/>
</dbReference>
<feature type="compositionally biased region" description="Polar residues" evidence="1">
    <location>
        <begin position="772"/>
        <end position="784"/>
    </location>
</feature>
<feature type="compositionally biased region" description="Basic and acidic residues" evidence="1">
    <location>
        <begin position="428"/>
        <end position="525"/>
    </location>
</feature>